<protein>
    <submittedName>
        <fullName evidence="3">Uncharacterized protein</fullName>
    </submittedName>
</protein>
<dbReference type="AlphaFoldDB" id="A0A915HUR7"/>
<sequence length="65" mass="7446">MDPRDPLSVLEQECDTDEYASEDSEYEPELPPLVDEPDRDQYEPDDENTLDAVILGNLEYLLNDG</sequence>
<feature type="compositionally biased region" description="Acidic residues" evidence="1">
    <location>
        <begin position="35"/>
        <end position="47"/>
    </location>
</feature>
<keyword evidence="2" id="KW-1185">Reference proteome</keyword>
<organism evidence="2 3">
    <name type="scientific">Romanomermis culicivorax</name>
    <name type="common">Nematode worm</name>
    <dbReference type="NCBI Taxonomy" id="13658"/>
    <lineage>
        <taxon>Eukaryota</taxon>
        <taxon>Metazoa</taxon>
        <taxon>Ecdysozoa</taxon>
        <taxon>Nematoda</taxon>
        <taxon>Enoplea</taxon>
        <taxon>Dorylaimia</taxon>
        <taxon>Mermithida</taxon>
        <taxon>Mermithoidea</taxon>
        <taxon>Mermithidae</taxon>
        <taxon>Romanomermis</taxon>
    </lineage>
</organism>
<dbReference type="Proteomes" id="UP000887565">
    <property type="component" value="Unplaced"/>
</dbReference>
<accession>A0A915HUR7</accession>
<evidence type="ECO:0000256" key="1">
    <source>
        <dbReference type="SAM" id="MobiDB-lite"/>
    </source>
</evidence>
<proteinExistence type="predicted"/>
<dbReference type="WBParaSite" id="nRc.2.0.1.t05286-RA">
    <property type="protein sequence ID" value="nRc.2.0.1.t05286-RA"/>
    <property type="gene ID" value="nRc.2.0.1.g05286"/>
</dbReference>
<feature type="compositionally biased region" description="Acidic residues" evidence="1">
    <location>
        <begin position="12"/>
        <end position="28"/>
    </location>
</feature>
<reference evidence="3" key="1">
    <citation type="submission" date="2022-11" db="UniProtKB">
        <authorList>
            <consortium name="WormBaseParasite"/>
        </authorList>
    </citation>
    <scope>IDENTIFICATION</scope>
</reference>
<evidence type="ECO:0000313" key="2">
    <source>
        <dbReference type="Proteomes" id="UP000887565"/>
    </source>
</evidence>
<feature type="region of interest" description="Disordered" evidence="1">
    <location>
        <begin position="1"/>
        <end position="47"/>
    </location>
</feature>
<evidence type="ECO:0000313" key="3">
    <source>
        <dbReference type="WBParaSite" id="nRc.2.0.1.t05286-RA"/>
    </source>
</evidence>
<name>A0A915HUR7_ROMCU</name>